<evidence type="ECO:0000313" key="2">
    <source>
        <dbReference type="Proteomes" id="UP000261704"/>
    </source>
</evidence>
<dbReference type="InterPro" id="IPR011200">
    <property type="entry name" value="UCP012608"/>
</dbReference>
<dbReference type="AlphaFoldDB" id="A0A347UH85"/>
<dbReference type="EMBL" id="CP032125">
    <property type="protein sequence ID" value="AXX98213.1"/>
    <property type="molecule type" value="Genomic_DNA"/>
</dbReference>
<dbReference type="OrthoDB" id="7666987at2"/>
<evidence type="ECO:0000313" key="1">
    <source>
        <dbReference type="EMBL" id="AXX98213.1"/>
    </source>
</evidence>
<dbReference type="Proteomes" id="UP000261704">
    <property type="component" value="Chromosome"/>
</dbReference>
<proteinExistence type="predicted"/>
<organism evidence="1 2">
    <name type="scientific">Profundibacter amoris</name>
    <dbReference type="NCBI Taxonomy" id="2171755"/>
    <lineage>
        <taxon>Bacteria</taxon>
        <taxon>Pseudomonadati</taxon>
        <taxon>Pseudomonadota</taxon>
        <taxon>Alphaproteobacteria</taxon>
        <taxon>Rhodobacterales</taxon>
        <taxon>Paracoccaceae</taxon>
        <taxon>Profundibacter</taxon>
    </lineage>
</organism>
<sequence>MATDAAPLAWLAFEQVSDAGPQLTLRLWPGGKEQVLAKAGAHVHKVAWKG</sequence>
<accession>A0A347UH85</accession>
<name>A0A347UH85_9RHOB</name>
<dbReference type="KEGG" id="pamo:BAR1_09890"/>
<gene>
    <name evidence="1" type="ORF">BAR1_09890</name>
</gene>
<protein>
    <submittedName>
        <fullName evidence="1">DUF2332 family protein</fullName>
    </submittedName>
</protein>
<dbReference type="Pfam" id="PF10094">
    <property type="entry name" value="DUF2332"/>
    <property type="match status" value="1"/>
</dbReference>
<reference evidence="1 2" key="1">
    <citation type="submission" date="2018-09" db="EMBL/GenBank/DDBJ databases">
        <title>Profundibacter amoris BAR1 gen. nov., sp. nov., a new member of the Roseobacter clade isolated at Lokis Castle Vent Field on the Arctic Mid-Oceanic Ridge.</title>
        <authorList>
            <person name="Le Moine Bauer S."/>
            <person name="Sjoeberg A.G."/>
            <person name="L'Haridon S."/>
            <person name="Stokke R."/>
            <person name="Roalkvam I."/>
            <person name="Steen I.H."/>
            <person name="Dahle H."/>
        </authorList>
    </citation>
    <scope>NUCLEOTIDE SEQUENCE [LARGE SCALE GENOMIC DNA]</scope>
    <source>
        <strain evidence="1 2">BAR1</strain>
    </source>
</reference>
<keyword evidence="2" id="KW-1185">Reference proteome</keyword>